<keyword evidence="3" id="KW-1185">Reference proteome</keyword>
<evidence type="ECO:0000256" key="1">
    <source>
        <dbReference type="SAM" id="Phobius"/>
    </source>
</evidence>
<dbReference type="AlphaFoldDB" id="A0A561ULQ2"/>
<keyword evidence="1" id="KW-0812">Transmembrane</keyword>
<keyword evidence="1" id="KW-0472">Membrane</keyword>
<reference evidence="2 3" key="1">
    <citation type="submission" date="2019-06" db="EMBL/GenBank/DDBJ databases">
        <title>Sequencing the genomes of 1000 actinobacteria strains.</title>
        <authorList>
            <person name="Klenk H.-P."/>
        </authorList>
    </citation>
    <scope>NUCLEOTIDE SEQUENCE [LARGE SCALE GENOMIC DNA]</scope>
    <source>
        <strain evidence="2 3">DSM 44826</strain>
    </source>
</reference>
<sequence length="108" mass="11174">MSHHQLVLLAAALVLAAGTYGFRVAGPLLRSRVTFPPRVERLLEASSVVLLTALVATTALYEGHGAAGWARPAGVLVGGLLAWRKVPFVLVVLAAAATAAGLRLLGVR</sequence>
<feature type="transmembrane region" description="Helical" evidence="1">
    <location>
        <begin position="86"/>
        <end position="105"/>
    </location>
</feature>
<accession>A0A561ULQ2</accession>
<gene>
    <name evidence="2" type="ORF">FHX73_114193</name>
</gene>
<dbReference type="EMBL" id="VIWT01000001">
    <property type="protein sequence ID" value="TWG00318.1"/>
    <property type="molecule type" value="Genomic_DNA"/>
</dbReference>
<evidence type="ECO:0000313" key="2">
    <source>
        <dbReference type="EMBL" id="TWG00318.1"/>
    </source>
</evidence>
<protein>
    <submittedName>
        <fullName evidence="2">Branched-subunit amino acid transport protein</fullName>
    </submittedName>
</protein>
<organism evidence="2 3">
    <name type="scientific">Kitasatospora viridis</name>
    <dbReference type="NCBI Taxonomy" id="281105"/>
    <lineage>
        <taxon>Bacteria</taxon>
        <taxon>Bacillati</taxon>
        <taxon>Actinomycetota</taxon>
        <taxon>Actinomycetes</taxon>
        <taxon>Kitasatosporales</taxon>
        <taxon>Streptomycetaceae</taxon>
        <taxon>Kitasatospora</taxon>
    </lineage>
</organism>
<dbReference type="Proteomes" id="UP000317940">
    <property type="component" value="Unassembled WGS sequence"/>
</dbReference>
<proteinExistence type="predicted"/>
<comment type="caution">
    <text evidence="2">The sequence shown here is derived from an EMBL/GenBank/DDBJ whole genome shotgun (WGS) entry which is preliminary data.</text>
</comment>
<dbReference type="Pfam" id="PF05437">
    <property type="entry name" value="AzlD"/>
    <property type="match status" value="1"/>
</dbReference>
<dbReference type="InterPro" id="IPR008407">
    <property type="entry name" value="Brnchd-chn_aa_trnsp_AzlD"/>
</dbReference>
<evidence type="ECO:0000313" key="3">
    <source>
        <dbReference type="Proteomes" id="UP000317940"/>
    </source>
</evidence>
<dbReference type="RefSeq" id="WP_145906437.1">
    <property type="nucleotide sequence ID" value="NZ_BAAAMZ010000014.1"/>
</dbReference>
<keyword evidence="1" id="KW-1133">Transmembrane helix</keyword>
<name>A0A561ULQ2_9ACTN</name>